<dbReference type="VEuPathDB" id="CryptoDB:Vbra_17292"/>
<protein>
    <recommendedName>
        <fullName evidence="10">RING-type domain-containing protein</fullName>
    </recommendedName>
</protein>
<evidence type="ECO:0000256" key="2">
    <source>
        <dbReference type="ARBA" id="ARBA00022771"/>
    </source>
</evidence>
<feature type="region of interest" description="Disordered" evidence="5">
    <location>
        <begin position="54"/>
        <end position="74"/>
    </location>
</feature>
<feature type="region of interest" description="Disordered" evidence="5">
    <location>
        <begin position="640"/>
        <end position="704"/>
    </location>
</feature>
<feature type="compositionally biased region" description="Basic residues" evidence="5">
    <location>
        <begin position="695"/>
        <end position="704"/>
    </location>
</feature>
<keyword evidence="9" id="KW-1185">Reference proteome</keyword>
<evidence type="ECO:0000256" key="4">
    <source>
        <dbReference type="PROSITE-ProRule" id="PRU00502"/>
    </source>
</evidence>
<feature type="compositionally biased region" description="Gly residues" evidence="5">
    <location>
        <begin position="493"/>
        <end position="509"/>
    </location>
</feature>
<dbReference type="SMART" id="SM00184">
    <property type="entry name" value="RING"/>
    <property type="match status" value="1"/>
</dbReference>
<dbReference type="PANTHER" id="PTHR24007">
    <property type="entry name" value="BRCA1-ASSOCIATED PROTEIN"/>
    <property type="match status" value="1"/>
</dbReference>
<dbReference type="InterPro" id="IPR013083">
    <property type="entry name" value="Znf_RING/FYVE/PHD"/>
</dbReference>
<evidence type="ECO:0008006" key="10">
    <source>
        <dbReference type="Google" id="ProtNLM"/>
    </source>
</evidence>
<dbReference type="GO" id="GO:0005737">
    <property type="term" value="C:cytoplasm"/>
    <property type="evidence" value="ECO:0007669"/>
    <property type="project" value="TreeGrafter"/>
</dbReference>
<feature type="domain" description="UBP-type" evidence="7">
    <location>
        <begin position="285"/>
        <end position="437"/>
    </location>
</feature>
<evidence type="ECO:0000259" key="6">
    <source>
        <dbReference type="PROSITE" id="PS50089"/>
    </source>
</evidence>
<keyword evidence="1" id="KW-0479">Metal-binding</keyword>
<dbReference type="OrthoDB" id="273556at2759"/>
<evidence type="ECO:0000259" key="7">
    <source>
        <dbReference type="PROSITE" id="PS50271"/>
    </source>
</evidence>
<feature type="compositionally biased region" description="Low complexity" evidence="5">
    <location>
        <begin position="63"/>
        <end position="73"/>
    </location>
</feature>
<reference evidence="8 9" key="1">
    <citation type="submission" date="2014-11" db="EMBL/GenBank/DDBJ databases">
        <authorList>
            <person name="Zhu J."/>
            <person name="Qi W."/>
            <person name="Song R."/>
        </authorList>
    </citation>
    <scope>NUCLEOTIDE SEQUENCE [LARGE SCALE GENOMIC DNA]</scope>
</reference>
<dbReference type="InterPro" id="IPR047243">
    <property type="entry name" value="RING-H2_BRAP2"/>
</dbReference>
<dbReference type="Proteomes" id="UP000041254">
    <property type="component" value="Unassembled WGS sequence"/>
</dbReference>
<dbReference type="STRING" id="1169540.A0A0G4GB74"/>
<sequence>MSVNKFQTSEAPAAASAAAAAAAALSVSTDEEEVEYWSGNPSIEITNGKIKYWRTFPPPPSSNQPSTTSPSDPAVVLASRVPSHTMPTELLDFITASADEAKRDDDHHQQQDQEQQQLQGISLEFAKVLHGPEADVYLMLLLCTQSTAERLIRSCDGKAYNPLESDACRLHLVTEISITEIAEDTAGGDKDAPLTTKTVFNPPHTIFGKWESPQYCAVCLEMLEGKRDLQGDDTSGAAERGRSLSTVPGESAEASAAKDGGTGVALNVLCGHTFHANCLRRWCDTSCPVCRFQQFPFRASCCDVCGSMDNIHICLVCGFIGCADDPNTTARDRGDRGGDAALPPSDNHTDAVDSKKTRKKRRDTPTGAQDRLLPVATPSASPRPRGGHARQHYETTRHTYAIVAQTQRVWDYARDGYVHRLIQNKLDGKMVEVVPPDGSQDGASGTSSSEGGGGGLGMGMGMGMGGGGSSESEGTPQTQTWGRRVSFSLSVEGGEGGEGSGGGAGGGGGREGHNTNNKLLREGRLENWLAEFNQLLASQLDGQRDYYEQQLAIQLSTFEAKQREGQEQVREAQRLVEQLTKQLSHLQLQKTKLDDSIASLSAEERKLRSQHASLEKLCATLTQQQKQIEFQSDRQKLEAELREGEENARQQARRRAKEERMEELQGEVRDLEHHIKVRRQALADPNMQGGSVHGTKQKKKGKKR</sequence>
<dbReference type="InterPro" id="IPR011422">
    <property type="entry name" value="BRAP2/ETP1_RRM"/>
</dbReference>
<dbReference type="EMBL" id="CDMY01000613">
    <property type="protein sequence ID" value="CEM26124.1"/>
    <property type="molecule type" value="Genomic_DNA"/>
</dbReference>
<dbReference type="Pfam" id="PF07576">
    <property type="entry name" value="BRAP2"/>
    <property type="match status" value="1"/>
</dbReference>
<accession>A0A0G4GB74</accession>
<dbReference type="InParanoid" id="A0A0G4GB74"/>
<dbReference type="GO" id="GO:0008270">
    <property type="term" value="F:zinc ion binding"/>
    <property type="evidence" value="ECO:0007669"/>
    <property type="project" value="UniProtKB-KW"/>
</dbReference>
<name>A0A0G4GB74_VITBC</name>
<feature type="region of interest" description="Disordered" evidence="5">
    <location>
        <begin position="230"/>
        <end position="257"/>
    </location>
</feature>
<dbReference type="SUPFAM" id="SSF57850">
    <property type="entry name" value="RING/U-box"/>
    <property type="match status" value="2"/>
</dbReference>
<evidence type="ECO:0000256" key="1">
    <source>
        <dbReference type="ARBA" id="ARBA00022723"/>
    </source>
</evidence>
<dbReference type="GO" id="GO:0016567">
    <property type="term" value="P:protein ubiquitination"/>
    <property type="evidence" value="ECO:0007669"/>
    <property type="project" value="TreeGrafter"/>
</dbReference>
<feature type="compositionally biased region" description="Gly residues" evidence="5">
    <location>
        <begin position="450"/>
        <end position="469"/>
    </location>
</feature>
<dbReference type="InterPro" id="IPR001607">
    <property type="entry name" value="Znf_UBP"/>
</dbReference>
<evidence type="ECO:0000256" key="5">
    <source>
        <dbReference type="SAM" id="MobiDB-lite"/>
    </source>
</evidence>
<gene>
    <name evidence="8" type="ORF">Vbra_17292</name>
</gene>
<dbReference type="InterPro" id="IPR001841">
    <property type="entry name" value="Znf_RING"/>
</dbReference>
<dbReference type="PANTHER" id="PTHR24007:SF7">
    <property type="entry name" value="BRCA1-ASSOCIATED PROTEIN"/>
    <property type="match status" value="1"/>
</dbReference>
<dbReference type="AlphaFoldDB" id="A0A0G4GB74"/>
<feature type="domain" description="RING-type" evidence="6">
    <location>
        <begin position="216"/>
        <end position="291"/>
    </location>
</feature>
<evidence type="ECO:0000256" key="3">
    <source>
        <dbReference type="ARBA" id="ARBA00022833"/>
    </source>
</evidence>
<dbReference type="SMART" id="SM00290">
    <property type="entry name" value="ZnF_UBP"/>
    <property type="match status" value="1"/>
</dbReference>
<dbReference type="Pfam" id="PF02148">
    <property type="entry name" value="zf-UBP"/>
    <property type="match status" value="2"/>
</dbReference>
<dbReference type="GO" id="GO:0007265">
    <property type="term" value="P:Ras protein signal transduction"/>
    <property type="evidence" value="ECO:0007669"/>
    <property type="project" value="TreeGrafter"/>
</dbReference>
<evidence type="ECO:0000313" key="9">
    <source>
        <dbReference type="Proteomes" id="UP000041254"/>
    </source>
</evidence>
<evidence type="ECO:0000313" key="8">
    <source>
        <dbReference type="EMBL" id="CEM26124.1"/>
    </source>
</evidence>
<dbReference type="OMA" id="ADDRHHY"/>
<proteinExistence type="predicted"/>
<organism evidence="8 9">
    <name type="scientific">Vitrella brassicaformis (strain CCMP3155)</name>
    <dbReference type="NCBI Taxonomy" id="1169540"/>
    <lineage>
        <taxon>Eukaryota</taxon>
        <taxon>Sar</taxon>
        <taxon>Alveolata</taxon>
        <taxon>Colpodellida</taxon>
        <taxon>Vitrellaceae</taxon>
        <taxon>Vitrella</taxon>
    </lineage>
</organism>
<keyword evidence="3" id="KW-0862">Zinc</keyword>
<dbReference type="PROSITE" id="PS50271">
    <property type="entry name" value="ZF_UBP"/>
    <property type="match status" value="1"/>
</dbReference>
<dbReference type="CDD" id="cd16457">
    <property type="entry name" value="RING-H2_BRAP2"/>
    <property type="match status" value="1"/>
</dbReference>
<feature type="compositionally biased region" description="Basic and acidic residues" evidence="5">
    <location>
        <begin position="656"/>
        <end position="674"/>
    </location>
</feature>
<keyword evidence="2 4" id="KW-0863">Zinc-finger</keyword>
<dbReference type="PROSITE" id="PS50089">
    <property type="entry name" value="ZF_RING_2"/>
    <property type="match status" value="1"/>
</dbReference>
<feature type="region of interest" description="Disordered" evidence="5">
    <location>
        <begin position="432"/>
        <end position="516"/>
    </location>
</feature>
<dbReference type="Gene3D" id="3.30.40.10">
    <property type="entry name" value="Zinc/RING finger domain, C3HC4 (zinc finger)"/>
    <property type="match status" value="2"/>
</dbReference>
<dbReference type="GO" id="GO:0061630">
    <property type="term" value="F:ubiquitin protein ligase activity"/>
    <property type="evidence" value="ECO:0007669"/>
    <property type="project" value="TreeGrafter"/>
</dbReference>
<feature type="region of interest" description="Disordered" evidence="5">
    <location>
        <begin position="329"/>
        <end position="394"/>
    </location>
</feature>